<organism evidence="1">
    <name type="scientific">Myoviridae sp. ctRci5</name>
    <dbReference type="NCBI Taxonomy" id="2825105"/>
    <lineage>
        <taxon>Viruses</taxon>
        <taxon>Duplodnaviria</taxon>
        <taxon>Heunggongvirae</taxon>
        <taxon>Uroviricota</taxon>
        <taxon>Caudoviricetes</taxon>
    </lineage>
</organism>
<accession>A0A8S5V6J4</accession>
<protein>
    <submittedName>
        <fullName evidence="1">Uncharacterized protein</fullName>
    </submittedName>
</protein>
<dbReference type="EMBL" id="BK016208">
    <property type="protein sequence ID" value="DAG02318.1"/>
    <property type="molecule type" value="Genomic_DNA"/>
</dbReference>
<sequence length="32" mass="3827">MIAEMMRTASKKKAARRRRRIFMNENFQGTPV</sequence>
<proteinExistence type="predicted"/>
<reference evidence="1" key="1">
    <citation type="journal article" date="2021" name="Proc. Natl. Acad. Sci. U.S.A.">
        <title>A Catalog of Tens of Thousands of Viruses from Human Metagenomes Reveals Hidden Associations with Chronic Diseases.</title>
        <authorList>
            <person name="Tisza M.J."/>
            <person name="Buck C.B."/>
        </authorList>
    </citation>
    <scope>NUCLEOTIDE SEQUENCE</scope>
    <source>
        <strain evidence="1">CtRci5</strain>
    </source>
</reference>
<name>A0A8S5V6J4_9CAUD</name>
<evidence type="ECO:0000313" key="1">
    <source>
        <dbReference type="EMBL" id="DAG02318.1"/>
    </source>
</evidence>